<organism evidence="1 2">
    <name type="scientific">Sutterella seckii</name>
    <dbReference type="NCBI Taxonomy" id="1944635"/>
    <lineage>
        <taxon>Bacteria</taxon>
        <taxon>Pseudomonadati</taxon>
        <taxon>Pseudomonadota</taxon>
        <taxon>Betaproteobacteria</taxon>
        <taxon>Burkholderiales</taxon>
        <taxon>Sutterellaceae</taxon>
        <taxon>Sutterella</taxon>
    </lineage>
</organism>
<dbReference type="EMBL" id="WEHX01000049">
    <property type="protein sequence ID" value="KAB7658068.1"/>
    <property type="molecule type" value="Genomic_DNA"/>
</dbReference>
<reference evidence="1 2" key="1">
    <citation type="submission" date="2019-10" db="EMBL/GenBank/DDBJ databases">
        <title>Genome diversity of Sutterella seckii.</title>
        <authorList>
            <person name="Chaplin A.V."/>
            <person name="Sokolova S.R."/>
            <person name="Mosin K.A."/>
            <person name="Ivanova E.L."/>
            <person name="Kochetkova T.O."/>
            <person name="Goltsov A.Y."/>
            <person name="Trofimov D.Y."/>
            <person name="Efimov B.A."/>
        </authorList>
    </citation>
    <scope>NUCLEOTIDE SEQUENCE [LARGE SCALE GENOMIC DNA]</scope>
    <source>
        <strain evidence="1 2">ASD393</strain>
    </source>
</reference>
<dbReference type="RefSeq" id="WP_152158562.1">
    <property type="nucleotide sequence ID" value="NZ_WEHX01000049.1"/>
</dbReference>
<evidence type="ECO:0000313" key="2">
    <source>
        <dbReference type="Proteomes" id="UP000430564"/>
    </source>
</evidence>
<comment type="caution">
    <text evidence="1">The sequence shown here is derived from an EMBL/GenBank/DDBJ whole genome shotgun (WGS) entry which is preliminary data.</text>
</comment>
<gene>
    <name evidence="1" type="ORF">GBM95_07670</name>
</gene>
<accession>A0A6I1EJ98</accession>
<protein>
    <submittedName>
        <fullName evidence="1">Uncharacterized protein</fullName>
    </submittedName>
</protein>
<proteinExistence type="predicted"/>
<dbReference type="OrthoDB" id="3251881at2"/>
<dbReference type="Proteomes" id="UP000430564">
    <property type="component" value="Unassembled WGS sequence"/>
</dbReference>
<evidence type="ECO:0000313" key="1">
    <source>
        <dbReference type="EMBL" id="KAB7658068.1"/>
    </source>
</evidence>
<sequence>MFGGVTEWMQLYRCPLRPLGGREDDCRVICLDESDSRLALCKRYFRNIEIRNGMSSVCWSDLLLRRVRFVSFPSKRDLKTREDRLKRLVAKFLLLGVGKILAMRNFQEVLFFIRGKRILFASTEPVKDLYQYHNRAFDCYVLKDEISLLRPLPAFLICRLRKSIVLDDECGVTVFTNTPNEWIIRAYRVCHPNKRIILRFHDRLERISAQSKTKDRVLTLVNRLRRDGVIDSVESYSRRDAEALGASYRPNAVDPDRLADIQNDFRQCLCFFRGAPGEGTRIDHRITAIETLRNLLLRAYPGSDRWLETDIVPVGADWLAYPLYLRTAVQSEIAVDLYRVDPEEGFSFRLPEALWLGKKVVTDRTNVLKESFYDESRFFILGRDDPKRFPEFLATKFKPLSSEQLLQFDATHCWSE</sequence>
<name>A0A6I1EJ98_9BURK</name>
<dbReference type="AlphaFoldDB" id="A0A6I1EJ98"/>